<feature type="non-terminal residue" evidence="2">
    <location>
        <position position="1"/>
    </location>
</feature>
<dbReference type="GO" id="GO:0061172">
    <property type="term" value="P:regulation of establishment of bipolar cell polarity"/>
    <property type="evidence" value="ECO:0007669"/>
    <property type="project" value="TreeGrafter"/>
</dbReference>
<feature type="region of interest" description="Disordered" evidence="1">
    <location>
        <begin position="340"/>
        <end position="374"/>
    </location>
</feature>
<evidence type="ECO:0000313" key="2">
    <source>
        <dbReference type="EMBL" id="KFV83420.1"/>
    </source>
</evidence>
<evidence type="ECO:0000313" key="3">
    <source>
        <dbReference type="Proteomes" id="UP000053584"/>
    </source>
</evidence>
<protein>
    <submittedName>
        <fullName evidence="2">Uncharacterized protein</fullName>
    </submittedName>
</protein>
<feature type="compositionally biased region" description="Polar residues" evidence="1">
    <location>
        <begin position="351"/>
        <end position="374"/>
    </location>
</feature>
<dbReference type="PANTHER" id="PTHR21437:SF3">
    <property type="entry name" value="ANKYRIN REPEAT AND FIBRONECTIN TYPE-III DOMAIN-CONTAINING PROTEIN 1"/>
    <property type="match status" value="1"/>
</dbReference>
<feature type="region of interest" description="Disordered" evidence="1">
    <location>
        <begin position="111"/>
        <end position="167"/>
    </location>
</feature>
<feature type="region of interest" description="Disordered" evidence="1">
    <location>
        <begin position="293"/>
        <end position="314"/>
    </location>
</feature>
<proteinExistence type="predicted"/>
<keyword evidence="3" id="KW-1185">Reference proteome</keyword>
<organism evidence="2 3">
    <name type="scientific">Struthio camelus australis</name>
    <dbReference type="NCBI Taxonomy" id="441894"/>
    <lineage>
        <taxon>Eukaryota</taxon>
        <taxon>Metazoa</taxon>
        <taxon>Chordata</taxon>
        <taxon>Craniata</taxon>
        <taxon>Vertebrata</taxon>
        <taxon>Euteleostomi</taxon>
        <taxon>Archelosauria</taxon>
        <taxon>Archosauria</taxon>
        <taxon>Dinosauria</taxon>
        <taxon>Saurischia</taxon>
        <taxon>Theropoda</taxon>
        <taxon>Coelurosauria</taxon>
        <taxon>Aves</taxon>
        <taxon>Palaeognathae</taxon>
        <taxon>Struthioniformes</taxon>
        <taxon>Struthionidae</taxon>
        <taxon>Struthio</taxon>
    </lineage>
</organism>
<dbReference type="GO" id="GO:0005819">
    <property type="term" value="C:spindle"/>
    <property type="evidence" value="ECO:0007669"/>
    <property type="project" value="TreeGrafter"/>
</dbReference>
<accession>A0A093HV93</accession>
<evidence type="ECO:0000256" key="1">
    <source>
        <dbReference type="SAM" id="MobiDB-lite"/>
    </source>
</evidence>
<dbReference type="AlphaFoldDB" id="A0A093HV93"/>
<sequence length="374" mass="42158">NSVSFAFGLFTVHFCCYKEKFISLYCRLSAVIELDSLKTQQSLREAISDSEVAAAKQRHQQVIDYIQQIDEIWREMRWITEALQYARYKQPAPGLPIKKLVDLSEEQTQKKISSTSSHLDCLPSPPPSPERRSQRRKAVSDSQPCSDEEGCSEVFLPTDSDYDSSDALSPKELDLIYSSSNDISQQAVSGLGGSAPDVLQVHDMKPCLTLKEGMIDTNAEYCTEYLSNLSMSGLTSKSIDKSSSSRQPLSFLGKKKLGKHQRYNYFSRHHRWLRVHSETQSGSLSEGVYTQHLMRSTDLSQEQDGKGKYEESRQHVRKIHVEPYKTTFLEEEGKSLAMSIPSVERKGVHSAMQQKMSPDDQSGSSISEVFSSTL</sequence>
<feature type="compositionally biased region" description="Polar residues" evidence="1">
    <location>
        <begin position="293"/>
        <end position="302"/>
    </location>
</feature>
<dbReference type="EMBL" id="KL206555">
    <property type="protein sequence ID" value="KFV83420.1"/>
    <property type="molecule type" value="Genomic_DNA"/>
</dbReference>
<dbReference type="Proteomes" id="UP000053584">
    <property type="component" value="Unassembled WGS sequence"/>
</dbReference>
<dbReference type="GO" id="GO:0000132">
    <property type="term" value="P:establishment of mitotic spindle orientation"/>
    <property type="evidence" value="ECO:0007669"/>
    <property type="project" value="TreeGrafter"/>
</dbReference>
<feature type="non-terminal residue" evidence="2">
    <location>
        <position position="374"/>
    </location>
</feature>
<gene>
    <name evidence="2" type="ORF">N308_10340</name>
</gene>
<dbReference type="InterPro" id="IPR039269">
    <property type="entry name" value="ANKFN1"/>
</dbReference>
<feature type="compositionally biased region" description="Basic and acidic residues" evidence="1">
    <location>
        <begin position="303"/>
        <end position="314"/>
    </location>
</feature>
<dbReference type="PANTHER" id="PTHR21437">
    <property type="entry name" value="WIDE AWAKE"/>
    <property type="match status" value="1"/>
</dbReference>
<reference evidence="2 3" key="1">
    <citation type="submission" date="2014-04" db="EMBL/GenBank/DDBJ databases">
        <title>Genome evolution of avian class.</title>
        <authorList>
            <person name="Zhang G."/>
            <person name="Li C."/>
        </authorList>
    </citation>
    <scope>NUCLEOTIDE SEQUENCE [LARGE SCALE GENOMIC DNA]</scope>
    <source>
        <strain evidence="2">BGI_N308</strain>
    </source>
</reference>
<name>A0A093HV93_STRCA</name>